<protein>
    <submittedName>
        <fullName evidence="1">Uncharacterized protein</fullName>
    </submittedName>
</protein>
<proteinExistence type="predicted"/>
<sequence length="17" mass="2188">MEFTLFFIIIYFELYVV</sequence>
<dbReference type="AlphaFoldDB" id="A0A2P2K4D0"/>
<reference evidence="1" key="1">
    <citation type="submission" date="2018-02" db="EMBL/GenBank/DDBJ databases">
        <title>Rhizophora mucronata_Transcriptome.</title>
        <authorList>
            <person name="Meera S.P."/>
            <person name="Sreeshan A."/>
            <person name="Augustine A."/>
        </authorList>
    </citation>
    <scope>NUCLEOTIDE SEQUENCE</scope>
    <source>
        <tissue evidence="1">Leaf</tissue>
    </source>
</reference>
<dbReference type="EMBL" id="GGEC01020102">
    <property type="protein sequence ID" value="MBX00586.1"/>
    <property type="molecule type" value="Transcribed_RNA"/>
</dbReference>
<organism evidence="1">
    <name type="scientific">Rhizophora mucronata</name>
    <name type="common">Asiatic mangrove</name>
    <dbReference type="NCBI Taxonomy" id="61149"/>
    <lineage>
        <taxon>Eukaryota</taxon>
        <taxon>Viridiplantae</taxon>
        <taxon>Streptophyta</taxon>
        <taxon>Embryophyta</taxon>
        <taxon>Tracheophyta</taxon>
        <taxon>Spermatophyta</taxon>
        <taxon>Magnoliopsida</taxon>
        <taxon>eudicotyledons</taxon>
        <taxon>Gunneridae</taxon>
        <taxon>Pentapetalae</taxon>
        <taxon>rosids</taxon>
        <taxon>fabids</taxon>
        <taxon>Malpighiales</taxon>
        <taxon>Rhizophoraceae</taxon>
        <taxon>Rhizophora</taxon>
    </lineage>
</organism>
<evidence type="ECO:0000313" key="1">
    <source>
        <dbReference type="EMBL" id="MBX00586.1"/>
    </source>
</evidence>
<accession>A0A2P2K4D0</accession>
<name>A0A2P2K4D0_RHIMU</name>